<dbReference type="EMBL" id="PKUS01000029">
    <property type="protein sequence ID" value="PLW67435.1"/>
    <property type="molecule type" value="Genomic_DNA"/>
</dbReference>
<feature type="chain" id="PRO_5014924491" evidence="1">
    <location>
        <begin position="20"/>
        <end position="299"/>
    </location>
</feature>
<keyword evidence="1" id="KW-0732">Signal</keyword>
<name>A0A2N5WYW0_9GAMM</name>
<dbReference type="AlphaFoldDB" id="A0A2N5WYW0"/>
<gene>
    <name evidence="2" type="ORF">C0039_16980</name>
</gene>
<evidence type="ECO:0000313" key="2">
    <source>
        <dbReference type="EMBL" id="PLW67435.1"/>
    </source>
</evidence>
<dbReference type="OrthoDB" id="191143at2"/>
<organism evidence="2 3">
    <name type="scientific">Pseudohalioglobus lutimaris</name>
    <dbReference type="NCBI Taxonomy" id="1737061"/>
    <lineage>
        <taxon>Bacteria</taxon>
        <taxon>Pseudomonadati</taxon>
        <taxon>Pseudomonadota</taxon>
        <taxon>Gammaproteobacteria</taxon>
        <taxon>Cellvibrionales</taxon>
        <taxon>Halieaceae</taxon>
        <taxon>Pseudohalioglobus</taxon>
    </lineage>
</organism>
<protein>
    <submittedName>
        <fullName evidence="2">Transporter</fullName>
    </submittedName>
</protein>
<evidence type="ECO:0000256" key="1">
    <source>
        <dbReference type="SAM" id="SignalP"/>
    </source>
</evidence>
<accession>A0A2N5WYW0</accession>
<comment type="caution">
    <text evidence="2">The sequence shown here is derived from an EMBL/GenBank/DDBJ whole genome shotgun (WGS) entry which is preliminary data.</text>
</comment>
<dbReference type="InterPro" id="IPR025737">
    <property type="entry name" value="FApF"/>
</dbReference>
<proteinExistence type="predicted"/>
<dbReference type="Pfam" id="PF13557">
    <property type="entry name" value="Phenol_MetA_deg"/>
    <property type="match status" value="1"/>
</dbReference>
<feature type="signal peptide" evidence="1">
    <location>
        <begin position="1"/>
        <end position="19"/>
    </location>
</feature>
<dbReference type="RefSeq" id="WP_076002075.1">
    <property type="nucleotide sequence ID" value="NZ_PKUS01000029.1"/>
</dbReference>
<sequence>MKKLLIFCAMLGVVSGAMAQELTPRAYWPAPQGTQVLTVGIVHTDGDIVPDPSLPLTGIDSSITSGVLGYLNTLDLFGRTAFIILEQAYSNGETNARVGDIGELQRDYQGRGDFAATLAVNLMGAPTMNREEFAELRRNPRPILGASVKVVAPTGEYEKDRVVNVGGNRWAAKFELGYVTVLKPKWLLEVEAGVWVFDDNDDFLGMTRKQGSIKSLELHLVRRFSPGFWASLDVNGYRGGQSSVGGQRRNDLQRDSKLGATLVFPIARKHAVKVAYSTGSINNSDEDFNLYQVSYQRLF</sequence>
<reference evidence="2 3" key="1">
    <citation type="submission" date="2018-01" db="EMBL/GenBank/DDBJ databases">
        <title>The draft genome sequence of Halioglobus lutimaris HF004.</title>
        <authorList>
            <person name="Du Z.-J."/>
            <person name="Shi M.-J."/>
        </authorList>
    </citation>
    <scope>NUCLEOTIDE SEQUENCE [LARGE SCALE GENOMIC DNA]</scope>
    <source>
        <strain evidence="2 3">HF004</strain>
    </source>
</reference>
<dbReference type="Proteomes" id="UP000235005">
    <property type="component" value="Unassembled WGS sequence"/>
</dbReference>
<keyword evidence="3" id="KW-1185">Reference proteome</keyword>
<evidence type="ECO:0000313" key="3">
    <source>
        <dbReference type="Proteomes" id="UP000235005"/>
    </source>
</evidence>